<sequence length="122" mass="13553">MKHDSNGLGTVSKVTGQREEAADIYNDAVRVTLGRLDALQITLSLSGVGQSQWRSSSEASIAWPDAPAMIPCKVVVVLFLIWLSVVIYEYIFQYCHLAVILVICPRLETRFPSPNHTDHTQP</sequence>
<name>A0A5N7D0D8_9EURO</name>
<accession>A0A5N7D0D8</accession>
<proteinExistence type="predicted"/>
<feature type="transmembrane region" description="Helical" evidence="1">
    <location>
        <begin position="74"/>
        <end position="103"/>
    </location>
</feature>
<dbReference type="AlphaFoldDB" id="A0A5N7D0D8"/>
<gene>
    <name evidence="2" type="ORF">BDV37DRAFT_234887</name>
</gene>
<keyword evidence="1" id="KW-0472">Membrane</keyword>
<organism evidence="2 3">
    <name type="scientific">Aspergillus pseudonomiae</name>
    <dbReference type="NCBI Taxonomy" id="1506151"/>
    <lineage>
        <taxon>Eukaryota</taxon>
        <taxon>Fungi</taxon>
        <taxon>Dikarya</taxon>
        <taxon>Ascomycota</taxon>
        <taxon>Pezizomycotina</taxon>
        <taxon>Eurotiomycetes</taxon>
        <taxon>Eurotiomycetidae</taxon>
        <taxon>Eurotiales</taxon>
        <taxon>Aspergillaceae</taxon>
        <taxon>Aspergillus</taxon>
        <taxon>Aspergillus subgen. Circumdati</taxon>
    </lineage>
</organism>
<keyword evidence="3" id="KW-1185">Reference proteome</keyword>
<keyword evidence="1" id="KW-1133">Transmembrane helix</keyword>
<dbReference type="RefSeq" id="XP_031936652.1">
    <property type="nucleotide sequence ID" value="XM_032080416.1"/>
</dbReference>
<reference evidence="2 3" key="1">
    <citation type="submission" date="2019-04" db="EMBL/GenBank/DDBJ databases">
        <authorList>
            <consortium name="DOE Joint Genome Institute"/>
            <person name="Mondo S."/>
            <person name="Kjaerbolling I."/>
            <person name="Vesth T."/>
            <person name="Frisvad J.C."/>
            <person name="Nybo J.L."/>
            <person name="Theobald S."/>
            <person name="Kildgaard S."/>
            <person name="Isbrandt T."/>
            <person name="Kuo A."/>
            <person name="Sato A."/>
            <person name="Lyhne E.K."/>
            <person name="Kogle M.E."/>
            <person name="Wiebenga A."/>
            <person name="Kun R.S."/>
            <person name="Lubbers R.J."/>
            <person name="Makela M.R."/>
            <person name="Barry K."/>
            <person name="Chovatia M."/>
            <person name="Clum A."/>
            <person name="Daum C."/>
            <person name="Haridas S."/>
            <person name="He G."/>
            <person name="LaButti K."/>
            <person name="Lipzen A."/>
            <person name="Riley R."/>
            <person name="Salamov A."/>
            <person name="Simmons B.A."/>
            <person name="Magnuson J.K."/>
            <person name="Henrissat B."/>
            <person name="Mortensen U.H."/>
            <person name="Larsen T.O."/>
            <person name="Devries R.P."/>
            <person name="Grigoriev I.V."/>
            <person name="Machida M."/>
            <person name="Baker S.E."/>
            <person name="Andersen M.R."/>
            <person name="Cantor M.N."/>
            <person name="Hua S.X."/>
        </authorList>
    </citation>
    <scope>NUCLEOTIDE SEQUENCE [LARGE SCALE GENOMIC DNA]</scope>
    <source>
        <strain evidence="2 3">CBS 119388</strain>
    </source>
</reference>
<protein>
    <submittedName>
        <fullName evidence="2">Uncharacterized protein</fullName>
    </submittedName>
</protein>
<dbReference type="OrthoDB" id="10560276at2759"/>
<dbReference type="EMBL" id="ML736836">
    <property type="protein sequence ID" value="KAE8399333.1"/>
    <property type="molecule type" value="Genomic_DNA"/>
</dbReference>
<keyword evidence="1" id="KW-0812">Transmembrane</keyword>
<dbReference type="Proteomes" id="UP000325579">
    <property type="component" value="Unassembled WGS sequence"/>
</dbReference>
<dbReference type="GeneID" id="43665107"/>
<evidence type="ECO:0000313" key="3">
    <source>
        <dbReference type="Proteomes" id="UP000325579"/>
    </source>
</evidence>
<evidence type="ECO:0000256" key="1">
    <source>
        <dbReference type="SAM" id="Phobius"/>
    </source>
</evidence>
<evidence type="ECO:0000313" key="2">
    <source>
        <dbReference type="EMBL" id="KAE8399333.1"/>
    </source>
</evidence>